<dbReference type="InterPro" id="IPR013325">
    <property type="entry name" value="RNA_pol_sigma_r2"/>
</dbReference>
<dbReference type="Pfam" id="PF04542">
    <property type="entry name" value="Sigma70_r2"/>
    <property type="match status" value="1"/>
</dbReference>
<protein>
    <submittedName>
        <fullName evidence="8">RNA polymerase sigma factor</fullName>
    </submittedName>
</protein>
<keyword evidence="5" id="KW-0804">Transcription</keyword>
<organism evidence="8 9">
    <name type="scientific">Seonamhaeicola marinus</name>
    <dbReference type="NCBI Taxonomy" id="1912246"/>
    <lineage>
        <taxon>Bacteria</taxon>
        <taxon>Pseudomonadati</taxon>
        <taxon>Bacteroidota</taxon>
        <taxon>Flavobacteriia</taxon>
        <taxon>Flavobacteriales</taxon>
        <taxon>Flavobacteriaceae</taxon>
    </lineage>
</organism>
<dbReference type="AlphaFoldDB" id="A0A5D0HVB7"/>
<evidence type="ECO:0000313" key="9">
    <source>
        <dbReference type="Proteomes" id="UP000323930"/>
    </source>
</evidence>
<keyword evidence="4" id="KW-0238">DNA-binding</keyword>
<dbReference type="GO" id="GO:0003677">
    <property type="term" value="F:DNA binding"/>
    <property type="evidence" value="ECO:0007669"/>
    <property type="project" value="UniProtKB-KW"/>
</dbReference>
<dbReference type="OrthoDB" id="9780326at2"/>
<reference evidence="8 9" key="1">
    <citation type="submission" date="2019-08" db="EMBL/GenBank/DDBJ databases">
        <title>Seonamhaeicola sediminis sp. nov., isolated from marine sediment.</title>
        <authorList>
            <person name="Cao W.R."/>
        </authorList>
    </citation>
    <scope>NUCLEOTIDE SEQUENCE [LARGE SCALE GENOMIC DNA]</scope>
    <source>
        <strain evidence="8 9">B011</strain>
    </source>
</reference>
<dbReference type="EMBL" id="VSDQ01000679">
    <property type="protein sequence ID" value="TYA74097.1"/>
    <property type="molecule type" value="Genomic_DNA"/>
</dbReference>
<evidence type="ECO:0000256" key="4">
    <source>
        <dbReference type="ARBA" id="ARBA00023125"/>
    </source>
</evidence>
<evidence type="ECO:0000313" key="8">
    <source>
        <dbReference type="EMBL" id="TYA74097.1"/>
    </source>
</evidence>
<evidence type="ECO:0000256" key="5">
    <source>
        <dbReference type="ARBA" id="ARBA00023163"/>
    </source>
</evidence>
<evidence type="ECO:0000256" key="3">
    <source>
        <dbReference type="ARBA" id="ARBA00023082"/>
    </source>
</evidence>
<dbReference type="SUPFAM" id="SSF88946">
    <property type="entry name" value="Sigma2 domain of RNA polymerase sigma factors"/>
    <property type="match status" value="1"/>
</dbReference>
<evidence type="ECO:0000259" key="7">
    <source>
        <dbReference type="Pfam" id="PF08281"/>
    </source>
</evidence>
<dbReference type="InterPro" id="IPR013249">
    <property type="entry name" value="RNA_pol_sigma70_r4_t2"/>
</dbReference>
<dbReference type="PANTHER" id="PTHR43133:SF8">
    <property type="entry name" value="RNA POLYMERASE SIGMA FACTOR HI_1459-RELATED"/>
    <property type="match status" value="1"/>
</dbReference>
<dbReference type="InterPro" id="IPR013324">
    <property type="entry name" value="RNA_pol_sigma_r3/r4-like"/>
</dbReference>
<evidence type="ECO:0000256" key="1">
    <source>
        <dbReference type="ARBA" id="ARBA00010641"/>
    </source>
</evidence>
<dbReference type="Proteomes" id="UP000323930">
    <property type="component" value="Unassembled WGS sequence"/>
</dbReference>
<dbReference type="RefSeq" id="WP_148542673.1">
    <property type="nucleotide sequence ID" value="NZ_VSDQ01000679.1"/>
</dbReference>
<evidence type="ECO:0000256" key="2">
    <source>
        <dbReference type="ARBA" id="ARBA00023015"/>
    </source>
</evidence>
<keyword evidence="2" id="KW-0805">Transcription regulation</keyword>
<dbReference type="GO" id="GO:0006352">
    <property type="term" value="P:DNA-templated transcription initiation"/>
    <property type="evidence" value="ECO:0007669"/>
    <property type="project" value="InterPro"/>
</dbReference>
<comment type="caution">
    <text evidence="8">The sequence shown here is derived from an EMBL/GenBank/DDBJ whole genome shotgun (WGS) entry which is preliminary data.</text>
</comment>
<dbReference type="Pfam" id="PF08281">
    <property type="entry name" value="Sigma70_r4_2"/>
    <property type="match status" value="1"/>
</dbReference>
<evidence type="ECO:0000259" key="6">
    <source>
        <dbReference type="Pfam" id="PF04542"/>
    </source>
</evidence>
<dbReference type="PANTHER" id="PTHR43133">
    <property type="entry name" value="RNA POLYMERASE ECF-TYPE SIGMA FACTO"/>
    <property type="match status" value="1"/>
</dbReference>
<dbReference type="Gene3D" id="1.10.1740.10">
    <property type="match status" value="1"/>
</dbReference>
<dbReference type="GO" id="GO:0016987">
    <property type="term" value="F:sigma factor activity"/>
    <property type="evidence" value="ECO:0007669"/>
    <property type="project" value="UniProtKB-KW"/>
</dbReference>
<proteinExistence type="inferred from homology"/>
<keyword evidence="9" id="KW-1185">Reference proteome</keyword>
<dbReference type="NCBIfam" id="TIGR02937">
    <property type="entry name" value="sigma70-ECF"/>
    <property type="match status" value="1"/>
</dbReference>
<gene>
    <name evidence="8" type="ORF">FUA24_12180</name>
</gene>
<sequence>MKNIESKFEDLYNANYNKVLRLCLGYSNGDSMLAKDLAQDVFIKVWENLKSFRSESNISTWIYRIAVNTCLLNLRKKKTLKVLGEVKDLEIDNDSSAEKEFKLKQLYECISFLNKESKSIILLELEGIPQKEIAEIMGISHQAIRVRIHRIKNELTKCVKK</sequence>
<name>A0A5D0HVB7_9FLAO</name>
<dbReference type="Gene3D" id="1.10.10.10">
    <property type="entry name" value="Winged helix-like DNA-binding domain superfamily/Winged helix DNA-binding domain"/>
    <property type="match status" value="1"/>
</dbReference>
<comment type="similarity">
    <text evidence="1">Belongs to the sigma-70 factor family. ECF subfamily.</text>
</comment>
<feature type="domain" description="RNA polymerase sigma factor 70 region 4 type 2" evidence="7">
    <location>
        <begin position="104"/>
        <end position="154"/>
    </location>
</feature>
<keyword evidence="3" id="KW-0731">Sigma factor</keyword>
<dbReference type="InterPro" id="IPR014284">
    <property type="entry name" value="RNA_pol_sigma-70_dom"/>
</dbReference>
<dbReference type="InterPro" id="IPR007627">
    <property type="entry name" value="RNA_pol_sigma70_r2"/>
</dbReference>
<dbReference type="InterPro" id="IPR039425">
    <property type="entry name" value="RNA_pol_sigma-70-like"/>
</dbReference>
<dbReference type="InterPro" id="IPR036388">
    <property type="entry name" value="WH-like_DNA-bd_sf"/>
</dbReference>
<accession>A0A5D0HVB7</accession>
<feature type="domain" description="RNA polymerase sigma-70 region 2" evidence="6">
    <location>
        <begin position="11"/>
        <end position="78"/>
    </location>
</feature>
<dbReference type="SUPFAM" id="SSF88659">
    <property type="entry name" value="Sigma3 and sigma4 domains of RNA polymerase sigma factors"/>
    <property type="match status" value="1"/>
</dbReference>